<dbReference type="RefSeq" id="WP_245791923.1">
    <property type="nucleotide sequence ID" value="NZ_FQUJ01000012.1"/>
</dbReference>
<dbReference type="InterPro" id="IPR051910">
    <property type="entry name" value="ComF/GntX_DNA_util-trans"/>
</dbReference>
<dbReference type="SUPFAM" id="SSF53271">
    <property type="entry name" value="PRTase-like"/>
    <property type="match status" value="1"/>
</dbReference>
<organism evidence="2 3">
    <name type="scientific">Modicisalibacter ilicicola DSM 19980</name>
    <dbReference type="NCBI Taxonomy" id="1121942"/>
    <lineage>
        <taxon>Bacteria</taxon>
        <taxon>Pseudomonadati</taxon>
        <taxon>Pseudomonadota</taxon>
        <taxon>Gammaproteobacteria</taxon>
        <taxon>Oceanospirillales</taxon>
        <taxon>Halomonadaceae</taxon>
        <taxon>Modicisalibacter</taxon>
    </lineage>
</organism>
<accession>A0A1M5BWS9</accession>
<evidence type="ECO:0000256" key="1">
    <source>
        <dbReference type="ARBA" id="ARBA00008007"/>
    </source>
</evidence>
<sequence>MQRFKFAGEPRAGKVLVALLGESLDLQRGAPLPGALLALPRHPERAREQGFDPAAWLTRQLARRLEIPCINARRIRPTQTQRGLDRRARRGNVRDAFRVDALLPPQVAVVDDIMTTGASLEALAKSCRDAGARQVEAWAVARTPLWHS</sequence>
<dbReference type="CDD" id="cd06223">
    <property type="entry name" value="PRTases_typeI"/>
    <property type="match status" value="1"/>
</dbReference>
<name>A0A1M5BWS9_9GAMM</name>
<dbReference type="AlphaFoldDB" id="A0A1M5BWS9"/>
<dbReference type="Gene3D" id="3.40.50.2020">
    <property type="match status" value="1"/>
</dbReference>
<evidence type="ECO:0008006" key="4">
    <source>
        <dbReference type="Google" id="ProtNLM"/>
    </source>
</evidence>
<comment type="similarity">
    <text evidence="1">Belongs to the ComF/GntX family.</text>
</comment>
<dbReference type="PANTHER" id="PTHR47505:SF1">
    <property type="entry name" value="DNA UTILIZATION PROTEIN YHGH"/>
    <property type="match status" value="1"/>
</dbReference>
<dbReference type="InterPro" id="IPR029057">
    <property type="entry name" value="PRTase-like"/>
</dbReference>
<dbReference type="Proteomes" id="UP000184346">
    <property type="component" value="Unassembled WGS sequence"/>
</dbReference>
<gene>
    <name evidence="2" type="ORF">SAMN02745148_02716</name>
</gene>
<evidence type="ECO:0000313" key="3">
    <source>
        <dbReference type="Proteomes" id="UP000184346"/>
    </source>
</evidence>
<reference evidence="2 3" key="1">
    <citation type="submission" date="2016-11" db="EMBL/GenBank/DDBJ databases">
        <authorList>
            <person name="Jaros S."/>
            <person name="Januszkiewicz K."/>
            <person name="Wedrychowicz H."/>
        </authorList>
    </citation>
    <scope>NUCLEOTIDE SEQUENCE [LARGE SCALE GENOMIC DNA]</scope>
    <source>
        <strain evidence="2 3">DSM 19980</strain>
    </source>
</reference>
<dbReference type="EMBL" id="FQUJ01000012">
    <property type="protein sequence ID" value="SHF46865.1"/>
    <property type="molecule type" value="Genomic_DNA"/>
</dbReference>
<evidence type="ECO:0000313" key="2">
    <source>
        <dbReference type="EMBL" id="SHF46865.1"/>
    </source>
</evidence>
<dbReference type="STRING" id="1121942.SAMN02745148_02716"/>
<dbReference type="InterPro" id="IPR000836">
    <property type="entry name" value="PRTase_dom"/>
</dbReference>
<keyword evidence="3" id="KW-1185">Reference proteome</keyword>
<proteinExistence type="inferred from homology"/>
<dbReference type="PANTHER" id="PTHR47505">
    <property type="entry name" value="DNA UTILIZATION PROTEIN YHGH"/>
    <property type="match status" value="1"/>
</dbReference>
<protein>
    <recommendedName>
        <fullName evidence="4">ComF family protein</fullName>
    </recommendedName>
</protein>